<evidence type="ECO:0000256" key="1">
    <source>
        <dbReference type="ARBA" id="ARBA00008276"/>
    </source>
</evidence>
<dbReference type="KEGG" id="fcy:FRACYDRAFT_267244"/>
<comment type="similarity">
    <text evidence="1">Belongs to the folylpolyglutamate synthase family.</text>
</comment>
<dbReference type="AlphaFoldDB" id="A0A1E7FW30"/>
<dbReference type="NCBIfam" id="TIGR01499">
    <property type="entry name" value="folC"/>
    <property type="match status" value="1"/>
</dbReference>
<keyword evidence="5" id="KW-0067">ATP-binding</keyword>
<evidence type="ECO:0000256" key="3">
    <source>
        <dbReference type="ARBA" id="ARBA00022723"/>
    </source>
</evidence>
<feature type="region of interest" description="Disordered" evidence="7">
    <location>
        <begin position="44"/>
        <end position="63"/>
    </location>
</feature>
<feature type="domain" description="Mur ligase C-terminal" evidence="8">
    <location>
        <begin position="292"/>
        <end position="425"/>
    </location>
</feature>
<dbReference type="PROSITE" id="PS01012">
    <property type="entry name" value="FOLYLPOLYGLU_SYNT_2"/>
    <property type="match status" value="1"/>
</dbReference>
<dbReference type="InterPro" id="IPR036565">
    <property type="entry name" value="Mur-like_cat_sf"/>
</dbReference>
<sequence>MRLLHKLIGNPMDDPNRVVVHVAGTNGKGSVCLKIANALRNQQRKSSFSFPGQEEKDNSKDNRNLNVGIFCSPHVSSFRERMQVNGEMITEEEVVELLPQIYDLCLPENNDIPATFFEITTALAFLFFAKRGVDVVVLETGLGGRLDATNVVNNPALSIITSIGLEHTRILGDTIELIAREKGGIIKKDCPVLVGPHCPHDVLMGVAREKGAGRYYVPSLVHGNLQDFAHMTKTDKNAEEEESFAITDYDIENQEIAKAALLLLEQRHPEIFGVHLKPDEVDNFVSIRPPCRFEYFQKENATVILDVAHNPLAIEYLVHKLKTTFPEGTFRFVAGMSSDKDLGQCARSLLSVTVGSDDCRNKPRIHLVQAAHPRAASLEDILDAESILKTAAYYDFEDRSITAQVVQALEMTKENDNEILVVCGSVFLMAEAREALGIDEPRDSDCITEMAGAGIRHTQENFGNTKM</sequence>
<dbReference type="GO" id="GO:0005739">
    <property type="term" value="C:mitochondrion"/>
    <property type="evidence" value="ECO:0007669"/>
    <property type="project" value="TreeGrafter"/>
</dbReference>
<dbReference type="InterPro" id="IPR036615">
    <property type="entry name" value="Mur_ligase_C_dom_sf"/>
</dbReference>
<dbReference type="InterPro" id="IPR018109">
    <property type="entry name" value="Folylpolyglutamate_synth_CS"/>
</dbReference>
<dbReference type="Gene3D" id="3.40.1190.10">
    <property type="entry name" value="Mur-like, catalytic domain"/>
    <property type="match status" value="1"/>
</dbReference>
<evidence type="ECO:0000256" key="5">
    <source>
        <dbReference type="ARBA" id="ARBA00022840"/>
    </source>
</evidence>
<dbReference type="InterPro" id="IPR004101">
    <property type="entry name" value="Mur_ligase_C"/>
</dbReference>
<dbReference type="InParanoid" id="A0A1E7FW30"/>
<evidence type="ECO:0000256" key="2">
    <source>
        <dbReference type="ARBA" id="ARBA00022598"/>
    </source>
</evidence>
<dbReference type="Gene3D" id="3.90.190.20">
    <property type="entry name" value="Mur ligase, C-terminal domain"/>
    <property type="match status" value="1"/>
</dbReference>
<evidence type="ECO:0000256" key="7">
    <source>
        <dbReference type="SAM" id="MobiDB-lite"/>
    </source>
</evidence>
<dbReference type="Proteomes" id="UP000095751">
    <property type="component" value="Unassembled WGS sequence"/>
</dbReference>
<dbReference type="GO" id="GO:0005829">
    <property type="term" value="C:cytosol"/>
    <property type="evidence" value="ECO:0007669"/>
    <property type="project" value="TreeGrafter"/>
</dbReference>
<accession>A0A1E7FW30</accession>
<dbReference type="InterPro" id="IPR001645">
    <property type="entry name" value="Folylpolyglutamate_synth"/>
</dbReference>
<dbReference type="Pfam" id="PF02875">
    <property type="entry name" value="Mur_ligase_C"/>
    <property type="match status" value="1"/>
</dbReference>
<dbReference type="SUPFAM" id="SSF53623">
    <property type="entry name" value="MurD-like peptide ligases, catalytic domain"/>
    <property type="match status" value="1"/>
</dbReference>
<gene>
    <name evidence="9" type="ORF">FRACYDRAFT_267244</name>
</gene>
<dbReference type="OrthoDB" id="5212574at2759"/>
<evidence type="ECO:0000256" key="4">
    <source>
        <dbReference type="ARBA" id="ARBA00022741"/>
    </source>
</evidence>
<keyword evidence="6" id="KW-0460">Magnesium</keyword>
<evidence type="ECO:0000313" key="9">
    <source>
        <dbReference type="EMBL" id="OEU22324.1"/>
    </source>
</evidence>
<evidence type="ECO:0000313" key="10">
    <source>
        <dbReference type="Proteomes" id="UP000095751"/>
    </source>
</evidence>
<dbReference type="PIRSF" id="PIRSF001563">
    <property type="entry name" value="Folylpolyglu_synth"/>
    <property type="match status" value="1"/>
</dbReference>
<keyword evidence="4" id="KW-0547">Nucleotide-binding</keyword>
<keyword evidence="2" id="KW-0436">Ligase</keyword>
<dbReference type="GO" id="GO:0008841">
    <property type="term" value="F:dihydrofolate synthase activity"/>
    <property type="evidence" value="ECO:0007669"/>
    <property type="project" value="TreeGrafter"/>
</dbReference>
<proteinExistence type="inferred from homology"/>
<feature type="compositionally biased region" description="Basic and acidic residues" evidence="7">
    <location>
        <begin position="53"/>
        <end position="63"/>
    </location>
</feature>
<dbReference type="PANTHER" id="PTHR11136">
    <property type="entry name" value="FOLYLPOLYGLUTAMATE SYNTHASE-RELATED"/>
    <property type="match status" value="1"/>
</dbReference>
<dbReference type="GO" id="GO:0005524">
    <property type="term" value="F:ATP binding"/>
    <property type="evidence" value="ECO:0007669"/>
    <property type="project" value="UniProtKB-KW"/>
</dbReference>
<dbReference type="PANTHER" id="PTHR11136:SF0">
    <property type="entry name" value="DIHYDROFOLATE SYNTHETASE-RELATED"/>
    <property type="match status" value="1"/>
</dbReference>
<name>A0A1E7FW30_9STRA</name>
<reference evidence="9 10" key="1">
    <citation type="submission" date="2016-09" db="EMBL/GenBank/DDBJ databases">
        <title>Extensive genetic diversity and differential bi-allelic expression allows diatom success in the polar Southern Ocean.</title>
        <authorList>
            <consortium name="DOE Joint Genome Institute"/>
            <person name="Mock T."/>
            <person name="Otillar R.P."/>
            <person name="Strauss J."/>
            <person name="Dupont C."/>
            <person name="Frickenhaus S."/>
            <person name="Maumus F."/>
            <person name="Mcmullan M."/>
            <person name="Sanges R."/>
            <person name="Schmutz J."/>
            <person name="Toseland A."/>
            <person name="Valas R."/>
            <person name="Veluchamy A."/>
            <person name="Ward B.J."/>
            <person name="Allen A."/>
            <person name="Barry K."/>
            <person name="Falciatore A."/>
            <person name="Ferrante M."/>
            <person name="Fortunato A.E."/>
            <person name="Gloeckner G."/>
            <person name="Gruber A."/>
            <person name="Hipkin R."/>
            <person name="Janech M."/>
            <person name="Kroth P."/>
            <person name="Leese F."/>
            <person name="Lindquist E."/>
            <person name="Lyon B.R."/>
            <person name="Martin J."/>
            <person name="Mayer C."/>
            <person name="Parker M."/>
            <person name="Quesneville H."/>
            <person name="Raymond J."/>
            <person name="Uhlig C."/>
            <person name="Valentin K.U."/>
            <person name="Worden A.Z."/>
            <person name="Armbrust E.V."/>
            <person name="Bowler C."/>
            <person name="Green B."/>
            <person name="Moulton V."/>
            <person name="Van Oosterhout C."/>
            <person name="Grigoriev I."/>
        </authorList>
    </citation>
    <scope>NUCLEOTIDE SEQUENCE [LARGE SCALE GENOMIC DNA]</scope>
    <source>
        <strain evidence="9 10">CCMP1102</strain>
    </source>
</reference>
<protein>
    <submittedName>
        <fullName evidence="9">FolC bifunctional protein</fullName>
    </submittedName>
</protein>
<evidence type="ECO:0000259" key="8">
    <source>
        <dbReference type="Pfam" id="PF02875"/>
    </source>
</evidence>
<dbReference type="EMBL" id="KV784353">
    <property type="protein sequence ID" value="OEU22324.1"/>
    <property type="molecule type" value="Genomic_DNA"/>
</dbReference>
<dbReference type="GO" id="GO:0046872">
    <property type="term" value="F:metal ion binding"/>
    <property type="evidence" value="ECO:0007669"/>
    <property type="project" value="UniProtKB-KW"/>
</dbReference>
<dbReference type="FunCoup" id="A0A1E7FW30">
    <property type="interactions" value="52"/>
</dbReference>
<keyword evidence="10" id="KW-1185">Reference proteome</keyword>
<organism evidence="9 10">
    <name type="scientific">Fragilariopsis cylindrus CCMP1102</name>
    <dbReference type="NCBI Taxonomy" id="635003"/>
    <lineage>
        <taxon>Eukaryota</taxon>
        <taxon>Sar</taxon>
        <taxon>Stramenopiles</taxon>
        <taxon>Ochrophyta</taxon>
        <taxon>Bacillariophyta</taxon>
        <taxon>Bacillariophyceae</taxon>
        <taxon>Bacillariophycidae</taxon>
        <taxon>Bacillariales</taxon>
        <taxon>Bacillariaceae</taxon>
        <taxon>Fragilariopsis</taxon>
    </lineage>
</organism>
<dbReference type="GO" id="GO:0004326">
    <property type="term" value="F:tetrahydrofolylpolyglutamate synthase activity"/>
    <property type="evidence" value="ECO:0007669"/>
    <property type="project" value="InterPro"/>
</dbReference>
<dbReference type="SUPFAM" id="SSF53244">
    <property type="entry name" value="MurD-like peptide ligases, peptide-binding domain"/>
    <property type="match status" value="1"/>
</dbReference>
<keyword evidence="3" id="KW-0479">Metal-binding</keyword>
<evidence type="ECO:0000256" key="6">
    <source>
        <dbReference type="ARBA" id="ARBA00022842"/>
    </source>
</evidence>